<evidence type="ECO:0000313" key="2">
    <source>
        <dbReference type="EMBL" id="RUO26560.1"/>
    </source>
</evidence>
<keyword evidence="1" id="KW-0812">Transmembrane</keyword>
<comment type="caution">
    <text evidence="2">The sequence shown here is derived from an EMBL/GenBank/DDBJ whole genome shotgun (WGS) entry which is preliminary data.</text>
</comment>
<dbReference type="AlphaFoldDB" id="A0A432W8U0"/>
<feature type="transmembrane region" description="Helical" evidence="1">
    <location>
        <begin position="23"/>
        <end position="42"/>
    </location>
</feature>
<keyword evidence="3" id="KW-1185">Reference proteome</keyword>
<feature type="transmembrane region" description="Helical" evidence="1">
    <location>
        <begin position="119"/>
        <end position="137"/>
    </location>
</feature>
<dbReference type="OrthoDB" id="2857684at2"/>
<keyword evidence="1" id="KW-0472">Membrane</keyword>
<reference evidence="2 3" key="1">
    <citation type="journal article" date="2011" name="Front. Microbiol.">
        <title>Genomic signatures of strain selection and enhancement in Bacillus atrophaeus var. globigii, a historical biowarfare simulant.</title>
        <authorList>
            <person name="Gibbons H.S."/>
            <person name="Broomall S.M."/>
            <person name="McNew L.A."/>
            <person name="Daligault H."/>
            <person name="Chapman C."/>
            <person name="Bruce D."/>
            <person name="Karavis M."/>
            <person name="Krepps M."/>
            <person name="McGregor P.A."/>
            <person name="Hong C."/>
            <person name="Park K.H."/>
            <person name="Akmal A."/>
            <person name="Feldman A."/>
            <person name="Lin J.S."/>
            <person name="Chang W.E."/>
            <person name="Higgs B.W."/>
            <person name="Demirev P."/>
            <person name="Lindquist J."/>
            <person name="Liem A."/>
            <person name="Fochler E."/>
            <person name="Read T.D."/>
            <person name="Tapia R."/>
            <person name="Johnson S."/>
            <person name="Bishop-Lilly K.A."/>
            <person name="Detter C."/>
            <person name="Han C."/>
            <person name="Sozhamannan S."/>
            <person name="Rosenzweig C.N."/>
            <person name="Skowronski E.W."/>
        </authorList>
    </citation>
    <scope>NUCLEOTIDE SEQUENCE [LARGE SCALE GENOMIC DNA]</scope>
    <source>
        <strain evidence="2 3">MLST1</strain>
    </source>
</reference>
<dbReference type="Proteomes" id="UP000288293">
    <property type="component" value="Unassembled WGS sequence"/>
</dbReference>
<sequence length="151" mass="17451">MYFWNIKNVREELATGKISERNAFKYFIAHALWLSVLLIPSSEEYKPDSWILIVWVVITIGGLFYVRHGNGGYEGENFFTRFFAIAWVMEVKFFALMLLLALAGVFYEGATDSDVRADFPVTYGLLGLGIYGVLFYWRIGVHMRRTKELAK</sequence>
<proteinExistence type="predicted"/>
<keyword evidence="1" id="KW-1133">Transmembrane helix</keyword>
<protein>
    <submittedName>
        <fullName evidence="2">Uncharacterized protein</fullName>
    </submittedName>
</protein>
<evidence type="ECO:0000256" key="1">
    <source>
        <dbReference type="SAM" id="Phobius"/>
    </source>
</evidence>
<gene>
    <name evidence="2" type="ORF">CWE09_07590</name>
</gene>
<feature type="transmembrane region" description="Helical" evidence="1">
    <location>
        <begin position="78"/>
        <end position="107"/>
    </location>
</feature>
<accession>A0A432W8U0</accession>
<name>A0A432W8U0_9GAMM</name>
<dbReference type="EMBL" id="PIPL01000001">
    <property type="protein sequence ID" value="RUO26560.1"/>
    <property type="molecule type" value="Genomic_DNA"/>
</dbReference>
<organism evidence="2 3">
    <name type="scientific">Aliidiomarina minuta</name>
    <dbReference type="NCBI Taxonomy" id="880057"/>
    <lineage>
        <taxon>Bacteria</taxon>
        <taxon>Pseudomonadati</taxon>
        <taxon>Pseudomonadota</taxon>
        <taxon>Gammaproteobacteria</taxon>
        <taxon>Alteromonadales</taxon>
        <taxon>Idiomarinaceae</taxon>
        <taxon>Aliidiomarina</taxon>
    </lineage>
</organism>
<evidence type="ECO:0000313" key="3">
    <source>
        <dbReference type="Proteomes" id="UP000288293"/>
    </source>
</evidence>
<dbReference type="RefSeq" id="WP_126803368.1">
    <property type="nucleotide sequence ID" value="NZ_PIPL01000001.1"/>
</dbReference>
<feature type="transmembrane region" description="Helical" evidence="1">
    <location>
        <begin position="48"/>
        <end position="66"/>
    </location>
</feature>